<dbReference type="SUPFAM" id="SSF53448">
    <property type="entry name" value="Nucleotide-diphospho-sugar transferases"/>
    <property type="match status" value="1"/>
</dbReference>
<dbReference type="PANTHER" id="PTHR43685">
    <property type="entry name" value="GLYCOSYLTRANSFERASE"/>
    <property type="match status" value="1"/>
</dbReference>
<dbReference type="PANTHER" id="PTHR43685:SF2">
    <property type="entry name" value="GLYCOSYLTRANSFERASE 2-LIKE DOMAIN-CONTAINING PROTEIN"/>
    <property type="match status" value="1"/>
</dbReference>
<dbReference type="Pfam" id="PF00535">
    <property type="entry name" value="Glycos_transf_2"/>
    <property type="match status" value="1"/>
</dbReference>
<dbReference type="InterPro" id="IPR050834">
    <property type="entry name" value="Glycosyltransf_2"/>
</dbReference>
<accession>A0ABS9EDE4</accession>
<gene>
    <name evidence="2" type="ORF">L1I30_04410</name>
</gene>
<evidence type="ECO:0000313" key="2">
    <source>
        <dbReference type="EMBL" id="MCF4100902.1"/>
    </source>
</evidence>
<comment type="caution">
    <text evidence="2">The sequence shown here is derived from an EMBL/GenBank/DDBJ whole genome shotgun (WGS) entry which is preliminary data.</text>
</comment>
<keyword evidence="3" id="KW-1185">Reference proteome</keyword>
<dbReference type="CDD" id="cd00761">
    <property type="entry name" value="Glyco_tranf_GTA_type"/>
    <property type="match status" value="1"/>
</dbReference>
<evidence type="ECO:0000259" key="1">
    <source>
        <dbReference type="Pfam" id="PF00535"/>
    </source>
</evidence>
<sequence>MKNLISVIIPTFNRAHIIKETLHSVLTQTYTNWECIIIDDGSNDDTFNTVNTFVGSDKRFQYFTRPETKPKGAASCRNFGIEKAKGSFLQFLDSDDIIAPNKFEVQLQAIYQYKDTIATCKWARLDSGMVKDKKYESLPSYRSFNHPPDLLKVFGKSFTYFPLHTYLTPSSLIKEIGIWNEELTVNDDGEFFTRAILNAKKIYFVPNTYATYRSGSGNRLSQLEKPVQIQQFIKSWESIEKTIFNKTGIKNHSYVKYAKANLYDRIKSSHPSLIKYNKFFFKGKRGTLLSLYLKLINRLVWRTKSKG</sequence>
<dbReference type="Proteomes" id="UP001179363">
    <property type="component" value="Unassembled WGS sequence"/>
</dbReference>
<dbReference type="InterPro" id="IPR001173">
    <property type="entry name" value="Glyco_trans_2-like"/>
</dbReference>
<dbReference type="InterPro" id="IPR029044">
    <property type="entry name" value="Nucleotide-diphossugar_trans"/>
</dbReference>
<proteinExistence type="predicted"/>
<name>A0ABS9EDE4_9FLAO</name>
<dbReference type="Gene3D" id="3.90.550.10">
    <property type="entry name" value="Spore Coat Polysaccharide Biosynthesis Protein SpsA, Chain A"/>
    <property type="match status" value="1"/>
</dbReference>
<dbReference type="RefSeq" id="WP_236133057.1">
    <property type="nucleotide sequence ID" value="NZ_JAKGTH010000007.1"/>
</dbReference>
<organism evidence="2 3">
    <name type="scientific">Gillisia lutea</name>
    <dbReference type="NCBI Taxonomy" id="2909668"/>
    <lineage>
        <taxon>Bacteria</taxon>
        <taxon>Pseudomonadati</taxon>
        <taxon>Bacteroidota</taxon>
        <taxon>Flavobacteriia</taxon>
        <taxon>Flavobacteriales</taxon>
        <taxon>Flavobacteriaceae</taxon>
        <taxon>Gillisia</taxon>
    </lineage>
</organism>
<evidence type="ECO:0000313" key="3">
    <source>
        <dbReference type="Proteomes" id="UP001179363"/>
    </source>
</evidence>
<feature type="domain" description="Glycosyltransferase 2-like" evidence="1">
    <location>
        <begin position="6"/>
        <end position="142"/>
    </location>
</feature>
<dbReference type="EMBL" id="JAKGTH010000007">
    <property type="protein sequence ID" value="MCF4100902.1"/>
    <property type="molecule type" value="Genomic_DNA"/>
</dbReference>
<protein>
    <submittedName>
        <fullName evidence="2">Glycosyltransferase</fullName>
    </submittedName>
</protein>
<reference evidence="2" key="1">
    <citation type="submission" date="2022-01" db="EMBL/GenBank/DDBJ databases">
        <title>Gillisia lutea sp. nov., isolated from marine plastic residues from the Malvarosa beach (Valencia, Spain).</title>
        <authorList>
            <person name="Vidal-Verdu A."/>
            <person name="Molina-Menor E."/>
            <person name="Satari L."/>
            <person name="Pascual J."/>
            <person name="Pereto J."/>
            <person name="Porcar M."/>
        </authorList>
    </citation>
    <scope>NUCLEOTIDE SEQUENCE</scope>
    <source>
        <strain evidence="2">M10.2A</strain>
    </source>
</reference>